<dbReference type="PIRSF" id="PIRSF009320">
    <property type="entry name" value="Nuc_binding_HP_1000"/>
    <property type="match status" value="1"/>
</dbReference>
<sequence>MGRVLSIVSQKGGVGKTTTAVNLAVAFARRGLKTLLIDADPQGAVRYGVGLRRGHPTVGFDDYLRGEKALREVILPTALPWLRVILAGSVSESADHSDFQHRVGESTVLADLLAMARERCHVVVVDTPPGLGAITRRVLAASQHVVVPLQCEPLALQTTPQILRAIQDVISINDELTLEGILLTMFEAGNPASERVVHYVREHLPQHLVFDTPIPRTPATADAFAAGQPVVLRNPADAASQAYVNIATRLAERLAERFA</sequence>
<dbReference type="InterPro" id="IPR027417">
    <property type="entry name" value="P-loop_NTPase"/>
</dbReference>
<keyword evidence="3" id="KW-1185">Reference proteome</keyword>
<dbReference type="PANTHER" id="PTHR13696:SF52">
    <property type="entry name" value="PARA FAMILY PROTEIN CT_582"/>
    <property type="match status" value="1"/>
</dbReference>
<dbReference type="FunFam" id="3.40.50.300:FF:000285">
    <property type="entry name" value="Sporulation initiation inhibitor Soj"/>
    <property type="match status" value="1"/>
</dbReference>
<reference evidence="2 3" key="1">
    <citation type="submission" date="2020-05" db="EMBL/GenBank/DDBJ databases">
        <title>Complete genome sequence of Gemmatimonas greenlandica TET16.</title>
        <authorList>
            <person name="Zeng Y."/>
        </authorList>
    </citation>
    <scope>NUCLEOTIDE SEQUENCE [LARGE SCALE GENOMIC DNA]</scope>
    <source>
        <strain evidence="2 3">TET16</strain>
    </source>
</reference>
<dbReference type="RefSeq" id="WP_171225428.1">
    <property type="nucleotide sequence ID" value="NZ_CP053085.1"/>
</dbReference>
<dbReference type="InterPro" id="IPR025669">
    <property type="entry name" value="AAA_dom"/>
</dbReference>
<protein>
    <submittedName>
        <fullName evidence="2">ParA family protein</fullName>
    </submittedName>
</protein>
<name>A0A6M4IR82_9BACT</name>
<dbReference type="PANTHER" id="PTHR13696">
    <property type="entry name" value="P-LOOP CONTAINING NUCLEOSIDE TRIPHOSPHATE HYDROLASE"/>
    <property type="match status" value="1"/>
</dbReference>
<evidence type="ECO:0000313" key="3">
    <source>
        <dbReference type="Proteomes" id="UP000500938"/>
    </source>
</evidence>
<dbReference type="EMBL" id="CP053085">
    <property type="protein sequence ID" value="QJR35997.1"/>
    <property type="molecule type" value="Genomic_DNA"/>
</dbReference>
<feature type="domain" description="AAA" evidence="1">
    <location>
        <begin position="3"/>
        <end position="176"/>
    </location>
</feature>
<dbReference type="AlphaFoldDB" id="A0A6M4IR82"/>
<evidence type="ECO:0000313" key="2">
    <source>
        <dbReference type="EMBL" id="QJR35997.1"/>
    </source>
</evidence>
<dbReference type="InterPro" id="IPR050678">
    <property type="entry name" value="DNA_Partitioning_ATPase"/>
</dbReference>
<dbReference type="KEGG" id="ggr:HKW67_11010"/>
<gene>
    <name evidence="2" type="ORF">HKW67_11010</name>
</gene>
<proteinExistence type="predicted"/>
<dbReference type="SUPFAM" id="SSF52540">
    <property type="entry name" value="P-loop containing nucleoside triphosphate hydrolases"/>
    <property type="match status" value="1"/>
</dbReference>
<evidence type="ECO:0000259" key="1">
    <source>
        <dbReference type="Pfam" id="PF13614"/>
    </source>
</evidence>
<dbReference type="CDD" id="cd02042">
    <property type="entry name" value="ParAB_family"/>
    <property type="match status" value="1"/>
</dbReference>
<dbReference type="Pfam" id="PF13614">
    <property type="entry name" value="AAA_31"/>
    <property type="match status" value="1"/>
</dbReference>
<dbReference type="Proteomes" id="UP000500938">
    <property type="component" value="Chromosome"/>
</dbReference>
<accession>A0A6M4IR82</accession>
<organism evidence="2 3">
    <name type="scientific">Gemmatimonas groenlandica</name>
    <dbReference type="NCBI Taxonomy" id="2732249"/>
    <lineage>
        <taxon>Bacteria</taxon>
        <taxon>Pseudomonadati</taxon>
        <taxon>Gemmatimonadota</taxon>
        <taxon>Gemmatimonadia</taxon>
        <taxon>Gemmatimonadales</taxon>
        <taxon>Gemmatimonadaceae</taxon>
        <taxon>Gemmatimonas</taxon>
    </lineage>
</organism>
<dbReference type="Gene3D" id="3.40.50.300">
    <property type="entry name" value="P-loop containing nucleotide triphosphate hydrolases"/>
    <property type="match status" value="1"/>
</dbReference>